<sequence length="76" mass="8618">MVAFNGWATATGLTDVQAEWDLQVQRLQARLSADETALQRTAQDFLDFDYQTGNGLSRQNSDLLDRFHAQSRLDDN</sequence>
<dbReference type="Proteomes" id="UP000275401">
    <property type="component" value="Unassembled WGS sequence"/>
</dbReference>
<evidence type="ECO:0000313" key="2">
    <source>
        <dbReference type="Proteomes" id="UP000275401"/>
    </source>
</evidence>
<dbReference type="EMBL" id="RIBZ01000117">
    <property type="protein sequence ID" value="RNG30965.1"/>
    <property type="molecule type" value="Genomic_DNA"/>
</dbReference>
<organism evidence="1 2">
    <name type="scientific">Streptomyces botrytidirepellens</name>
    <dbReference type="NCBI Taxonomy" id="2486417"/>
    <lineage>
        <taxon>Bacteria</taxon>
        <taxon>Bacillati</taxon>
        <taxon>Actinomycetota</taxon>
        <taxon>Actinomycetes</taxon>
        <taxon>Kitasatosporales</taxon>
        <taxon>Streptomycetaceae</taxon>
        <taxon>Streptomyces</taxon>
    </lineage>
</organism>
<name>A0A3M8WQU2_9ACTN</name>
<proteinExistence type="predicted"/>
<evidence type="ECO:0000313" key="1">
    <source>
        <dbReference type="EMBL" id="RNG30965.1"/>
    </source>
</evidence>
<protein>
    <submittedName>
        <fullName evidence="1">Uncharacterized protein</fullName>
    </submittedName>
</protein>
<comment type="caution">
    <text evidence="1">The sequence shown here is derived from an EMBL/GenBank/DDBJ whole genome shotgun (WGS) entry which is preliminary data.</text>
</comment>
<dbReference type="AlphaFoldDB" id="A0A3M8WQU2"/>
<gene>
    <name evidence="1" type="ORF">EEJ42_09170</name>
</gene>
<keyword evidence="2" id="KW-1185">Reference proteome</keyword>
<accession>A0A3M8WQU2</accession>
<reference evidence="1 2" key="1">
    <citation type="submission" date="2018-11" db="EMBL/GenBank/DDBJ databases">
        <title>The Potential of Streptomyces as Biocontrol Agents against the Tomato grey mould, Botrytis cinerea (Gray mold) Frontiers in Microbiology.</title>
        <authorList>
            <person name="Li D."/>
        </authorList>
    </citation>
    <scope>NUCLEOTIDE SEQUENCE [LARGE SCALE GENOMIC DNA]</scope>
    <source>
        <strain evidence="1 2">NEAU-LD23</strain>
    </source>
</reference>